<reference evidence="2" key="1">
    <citation type="journal article" date="2014" name="Genome Announc.">
        <title>Genome sequence of the yeast Cyberlindnera fabianii (Hansenula fabianii).</title>
        <authorList>
            <person name="Freel K.C."/>
            <person name="Sarilar V."/>
            <person name="Neuveglise C."/>
            <person name="Devillers H."/>
            <person name="Friedrich A."/>
            <person name="Schacherer J."/>
        </authorList>
    </citation>
    <scope>NUCLEOTIDE SEQUENCE</scope>
    <source>
        <strain evidence="2">YJS4271</strain>
    </source>
</reference>
<evidence type="ECO:0000313" key="2">
    <source>
        <dbReference type="EMBL" id="CDR37816.1"/>
    </source>
</evidence>
<accession>A0A061AKZ1</accession>
<dbReference type="InterPro" id="IPR014752">
    <property type="entry name" value="Arrestin-like_C"/>
</dbReference>
<dbReference type="PANTHER" id="PTHR11188">
    <property type="entry name" value="ARRESTIN DOMAIN CONTAINING PROTEIN"/>
    <property type="match status" value="1"/>
</dbReference>
<protein>
    <submittedName>
        <fullName evidence="2">CYFA0S01e17788g1_1</fullName>
    </submittedName>
</protein>
<dbReference type="AlphaFoldDB" id="A0A061AKZ1"/>
<dbReference type="Gene3D" id="2.60.40.640">
    <property type="match status" value="1"/>
</dbReference>
<dbReference type="InterPro" id="IPR014756">
    <property type="entry name" value="Ig_E-set"/>
</dbReference>
<dbReference type="VEuPathDB" id="FungiDB:BON22_1592"/>
<name>A0A061AKZ1_CYBFA</name>
<sequence length="354" mass="38626">MAPCDLHLRFTGLRGSTVEGSLSLIARSAVVLSRISISLRGTSTTLITSTGTKGTPMSYSEEHIIIDEVHTVSTKYTELSTGDHHFPFAFSLPDYTQCKPSKGQLHVHGPLPPSYTSPYLQIRYQLTATVYFKKSLFGSKLTKSLVVPLNPPQAVTSASNRNTLIQKKFTIPPPPEPPKSFISYLIFGEDEPKPQRPLVFEIRCAGVLQLGGPLPLDMSFVSKSITRLNLQKVTISLKCIMSIRAKGLVKNLVQWVTLCDVISSERLHLTDGRAVIPKSVYDSVVTGIPKSFKVCNAITSYELHVQCEVSGVASLTSETVNVKKAVEVVEHDLPSYDEVVGPQMSSAGIVKAAQ</sequence>
<dbReference type="CDD" id="cd22952">
    <property type="entry name" value="ART10-like"/>
    <property type="match status" value="1"/>
</dbReference>
<dbReference type="InterPro" id="IPR050357">
    <property type="entry name" value="Arrestin_domain-protein"/>
</dbReference>
<dbReference type="InterPro" id="IPR011021">
    <property type="entry name" value="Arrestin-like_N"/>
</dbReference>
<dbReference type="GO" id="GO:0005737">
    <property type="term" value="C:cytoplasm"/>
    <property type="evidence" value="ECO:0007669"/>
    <property type="project" value="TreeGrafter"/>
</dbReference>
<organism evidence="2">
    <name type="scientific">Cyberlindnera fabianii</name>
    <name type="common">Yeast</name>
    <name type="synonym">Hansenula fabianii</name>
    <dbReference type="NCBI Taxonomy" id="36022"/>
    <lineage>
        <taxon>Eukaryota</taxon>
        <taxon>Fungi</taxon>
        <taxon>Dikarya</taxon>
        <taxon>Ascomycota</taxon>
        <taxon>Saccharomycotina</taxon>
        <taxon>Saccharomycetes</taxon>
        <taxon>Phaffomycetales</taxon>
        <taxon>Phaffomycetaceae</taxon>
        <taxon>Cyberlindnera</taxon>
    </lineage>
</organism>
<gene>
    <name evidence="2" type="ORF">CYFA0S_01e17788g</name>
</gene>
<dbReference type="EMBL" id="LK052886">
    <property type="protein sequence ID" value="CDR37816.1"/>
    <property type="molecule type" value="Genomic_DNA"/>
</dbReference>
<evidence type="ECO:0000259" key="1">
    <source>
        <dbReference type="Pfam" id="PF00339"/>
    </source>
</evidence>
<dbReference type="PANTHER" id="PTHR11188:SF17">
    <property type="entry name" value="FI21816P1"/>
    <property type="match status" value="1"/>
</dbReference>
<feature type="domain" description="Arrestin-like N-terminal" evidence="1">
    <location>
        <begin position="15"/>
        <end position="131"/>
    </location>
</feature>
<proteinExistence type="predicted"/>
<dbReference type="SUPFAM" id="SSF81296">
    <property type="entry name" value="E set domains"/>
    <property type="match status" value="1"/>
</dbReference>
<dbReference type="GO" id="GO:0015031">
    <property type="term" value="P:protein transport"/>
    <property type="evidence" value="ECO:0007669"/>
    <property type="project" value="TreeGrafter"/>
</dbReference>
<dbReference type="Pfam" id="PF00339">
    <property type="entry name" value="Arrestin_N"/>
    <property type="match status" value="1"/>
</dbReference>